<sequence length="234" mass="25360">MAADGRSGHPTRRPGSDISFPSFSLESGPLALAVEAKPLHRVTLSVELERRSPTASIRPPVLHCSVPLRHVTLVPEPPSSVLQSPHRRALRPPGADVNIRDSIGVCGLLFGVSFSFSSIFCTPSPRCSRARTAAPSCTGPTPPLYVHSQVVLPPFPSSITTPFPPFLLHRARACELTLMLGHRMRRSAPPPRAPRAAFCSPSNVFLCVHCPLHPHPLARLPLLSCDERPYSTPH</sequence>
<protein>
    <submittedName>
        <fullName evidence="2">Uncharacterized protein</fullName>
    </submittedName>
</protein>
<comment type="caution">
    <text evidence="2">The sequence shown here is derived from an EMBL/GenBank/DDBJ whole genome shotgun (WGS) entry which is preliminary data.</text>
</comment>
<feature type="region of interest" description="Disordered" evidence="1">
    <location>
        <begin position="1"/>
        <end position="20"/>
    </location>
</feature>
<reference evidence="2" key="1">
    <citation type="submission" date="2023-03" db="EMBL/GenBank/DDBJ databases">
        <title>Massive genome expansion in bonnet fungi (Mycena s.s.) driven by repeated elements and novel gene families across ecological guilds.</title>
        <authorList>
            <consortium name="Lawrence Berkeley National Laboratory"/>
            <person name="Harder C.B."/>
            <person name="Miyauchi S."/>
            <person name="Viragh M."/>
            <person name="Kuo A."/>
            <person name="Thoen E."/>
            <person name="Andreopoulos B."/>
            <person name="Lu D."/>
            <person name="Skrede I."/>
            <person name="Drula E."/>
            <person name="Henrissat B."/>
            <person name="Morin E."/>
            <person name="Kohler A."/>
            <person name="Barry K."/>
            <person name="LaButti K."/>
            <person name="Morin E."/>
            <person name="Salamov A."/>
            <person name="Lipzen A."/>
            <person name="Mereny Z."/>
            <person name="Hegedus B."/>
            <person name="Baldrian P."/>
            <person name="Stursova M."/>
            <person name="Weitz H."/>
            <person name="Taylor A."/>
            <person name="Grigoriev I.V."/>
            <person name="Nagy L.G."/>
            <person name="Martin F."/>
            <person name="Kauserud H."/>
        </authorList>
    </citation>
    <scope>NUCLEOTIDE SEQUENCE</scope>
    <source>
        <strain evidence="2">CBHHK173m</strain>
    </source>
</reference>
<dbReference type="Proteomes" id="UP001222325">
    <property type="component" value="Unassembled WGS sequence"/>
</dbReference>
<name>A0AAD6TP79_9AGAR</name>
<evidence type="ECO:0000313" key="2">
    <source>
        <dbReference type="EMBL" id="KAJ7071822.1"/>
    </source>
</evidence>
<keyword evidence="3" id="KW-1185">Reference proteome</keyword>
<dbReference type="AlphaFoldDB" id="A0AAD6TP79"/>
<dbReference type="EMBL" id="JARJCN010000123">
    <property type="protein sequence ID" value="KAJ7071822.1"/>
    <property type="molecule type" value="Genomic_DNA"/>
</dbReference>
<proteinExistence type="predicted"/>
<accession>A0AAD6TP79</accession>
<evidence type="ECO:0000313" key="3">
    <source>
        <dbReference type="Proteomes" id="UP001222325"/>
    </source>
</evidence>
<evidence type="ECO:0000256" key="1">
    <source>
        <dbReference type="SAM" id="MobiDB-lite"/>
    </source>
</evidence>
<organism evidence="2 3">
    <name type="scientific">Mycena belliarum</name>
    <dbReference type="NCBI Taxonomy" id="1033014"/>
    <lineage>
        <taxon>Eukaryota</taxon>
        <taxon>Fungi</taxon>
        <taxon>Dikarya</taxon>
        <taxon>Basidiomycota</taxon>
        <taxon>Agaricomycotina</taxon>
        <taxon>Agaricomycetes</taxon>
        <taxon>Agaricomycetidae</taxon>
        <taxon>Agaricales</taxon>
        <taxon>Marasmiineae</taxon>
        <taxon>Mycenaceae</taxon>
        <taxon>Mycena</taxon>
    </lineage>
</organism>
<gene>
    <name evidence="2" type="ORF">B0H15DRAFT_870061</name>
</gene>